<dbReference type="AlphaFoldDB" id="A0A5C6UMD2"/>
<proteinExistence type="predicted"/>
<dbReference type="InterPro" id="IPR003615">
    <property type="entry name" value="HNH_nuc"/>
</dbReference>
<feature type="domain" description="HNH nuclease" evidence="1">
    <location>
        <begin position="19"/>
        <end position="47"/>
    </location>
</feature>
<reference evidence="2 3" key="1">
    <citation type="submission" date="2019-08" db="EMBL/GenBank/DDBJ databases">
        <title>Sphingorhabdus soil sp. nov., isolated from arctic soil.</title>
        <authorList>
            <person name="Liu Y."/>
        </authorList>
    </citation>
    <scope>NUCLEOTIDE SEQUENCE [LARGE SCALE GENOMIC DNA]</scope>
    <source>
        <strain evidence="2 3">D-2Q-5-6</strain>
    </source>
</reference>
<name>A0A5C6UMD2_9SPHN</name>
<dbReference type="Proteomes" id="UP000321129">
    <property type="component" value="Unassembled WGS sequence"/>
</dbReference>
<evidence type="ECO:0000313" key="2">
    <source>
        <dbReference type="EMBL" id="TXC74422.1"/>
    </source>
</evidence>
<organism evidence="2 3">
    <name type="scientific">Flavisphingopyxis soli</name>
    <dbReference type="NCBI Taxonomy" id="2601267"/>
    <lineage>
        <taxon>Bacteria</taxon>
        <taxon>Pseudomonadati</taxon>
        <taxon>Pseudomonadota</taxon>
        <taxon>Alphaproteobacteria</taxon>
        <taxon>Sphingomonadales</taxon>
        <taxon>Sphingopyxidaceae</taxon>
        <taxon>Flavisphingopyxis</taxon>
    </lineage>
</organism>
<keyword evidence="2" id="KW-0540">Nuclease</keyword>
<dbReference type="OrthoDB" id="7442799at2"/>
<accession>A0A5C6UMD2</accession>
<keyword evidence="3" id="KW-1185">Reference proteome</keyword>
<sequence>MLAAWGQLAAQAAHVRLVEHGGPDSIRDGLALSGTAHWMFDRGLIGLSDNLDIMISRQVNDRPSVEAISNRTGKAMAPAREAERPHPAFLAWHRENCFKR</sequence>
<dbReference type="EMBL" id="VOPY01000001">
    <property type="protein sequence ID" value="TXC74422.1"/>
    <property type="molecule type" value="Genomic_DNA"/>
</dbReference>
<dbReference type="GO" id="GO:0004519">
    <property type="term" value="F:endonuclease activity"/>
    <property type="evidence" value="ECO:0007669"/>
    <property type="project" value="UniProtKB-KW"/>
</dbReference>
<keyword evidence="2" id="KW-0378">Hydrolase</keyword>
<dbReference type="Pfam" id="PF13391">
    <property type="entry name" value="HNH_2"/>
    <property type="match status" value="1"/>
</dbReference>
<gene>
    <name evidence="2" type="ORF">FSZ31_02925</name>
</gene>
<protein>
    <submittedName>
        <fullName evidence="2">HNH endonuclease</fullName>
    </submittedName>
</protein>
<evidence type="ECO:0000313" key="3">
    <source>
        <dbReference type="Proteomes" id="UP000321129"/>
    </source>
</evidence>
<comment type="caution">
    <text evidence="2">The sequence shown here is derived from an EMBL/GenBank/DDBJ whole genome shotgun (WGS) entry which is preliminary data.</text>
</comment>
<evidence type="ECO:0000259" key="1">
    <source>
        <dbReference type="Pfam" id="PF13391"/>
    </source>
</evidence>
<keyword evidence="2" id="KW-0255">Endonuclease</keyword>